<dbReference type="SUPFAM" id="SSF50465">
    <property type="entry name" value="EF-Tu/eEF-1alpha/eIF2-gamma C-terminal domain"/>
    <property type="match status" value="1"/>
</dbReference>
<dbReference type="PRINTS" id="PR00315">
    <property type="entry name" value="ELONGATNFCT"/>
</dbReference>
<dbReference type="SUPFAM" id="SSF50447">
    <property type="entry name" value="Translation proteins"/>
    <property type="match status" value="1"/>
</dbReference>
<keyword evidence="5" id="KW-0547">Nucleotide-binding</keyword>
<sequence length="738" mass="82010">MARHRNVRTMNYEDEYYDEDDVYGHSVEDNYCISPATAAQFTFNRDHHVNLSNYMEEGIPEEEEGSEGEHDPLSDSGSGRRHLNLTEMEEGQLNSCLEEVRNVLGETVPEQVMIQTIINHKYSIEKSLNELLSLQDAPKPQRQPRQNRRNRSQEFAPNPPTVQLKTPVKKTSAPEVINFSTNSTSSPTVDSSKRQPVIGFTPVKNDITNKTKESNPRTQNSQKQEPVSAENKSDVPDASSELCSNNVEVSRKESLQETTLSTQTPKKESVGGATPKSTSKSKQDKAKLKEEFEKRQSGKDLLNLVVIGHVDAGKSTLMGHMLYQLGVVNKKAMHKYEQESRKLGKGSFAFAWVLDETEEERSRGVTMDIAQTHFQTPKKHITLLDAPGHKDFIPNMITGTAQADVAILVVNATRGEFETGFESGGQTREHAVLARSLGVAQLIVAVNKMDTVDWSDKRYDEITKKLGQFLKQVGYRDTDISFVPCSGLNGENLVKPISEPKLSSWYKGSTLAEQIDKFKPVTRQMDKPFRLSVSDVFKGMGSGFSIVGRVASGSVQAGDRLQVMPSGDVASVKNVLLEDSDGTCGFAGDHVTLTLTGMDMAHVNVGSVLCDPNEPIKCATRIRARVVIFNIEVPITKGYMVEFHYQAITEPAVIKRLKSQLNKTSGEVVKNRPKCIVKNSSAVIEIEFERPICLELYKDYKDLGRFMLRSSGHTIAAGLVEEVLKTKSKTEEDSSEKD</sequence>
<dbReference type="CDD" id="cd01883">
    <property type="entry name" value="EF1_alpha"/>
    <property type="match status" value="1"/>
</dbReference>
<dbReference type="GO" id="GO:0006417">
    <property type="term" value="P:regulation of translation"/>
    <property type="evidence" value="ECO:0007669"/>
    <property type="project" value="UniProtKB-KW"/>
</dbReference>
<dbReference type="GO" id="GO:0005737">
    <property type="term" value="C:cytoplasm"/>
    <property type="evidence" value="ECO:0007669"/>
    <property type="project" value="UniProtKB-SubCell"/>
</dbReference>
<evidence type="ECO:0000313" key="13">
    <source>
        <dbReference type="EMBL" id="KAK3089321.1"/>
    </source>
</evidence>
<comment type="similarity">
    <text evidence="2">Belongs to the TRAFAC class translation factor GTPase superfamily. Classic translation factor GTPase family. EF-Tu/EF-1A subfamily.</text>
</comment>
<dbReference type="Pfam" id="PF08938">
    <property type="entry name" value="HBS1_N"/>
    <property type="match status" value="1"/>
</dbReference>
<dbReference type="InterPro" id="IPR000795">
    <property type="entry name" value="T_Tr_GTP-bd_dom"/>
</dbReference>
<dbReference type="Pfam" id="PF00009">
    <property type="entry name" value="GTP_EFTU"/>
    <property type="match status" value="1"/>
</dbReference>
<dbReference type="PROSITE" id="PS51722">
    <property type="entry name" value="G_TR_2"/>
    <property type="match status" value="1"/>
</dbReference>
<proteinExistence type="inferred from homology"/>
<evidence type="ECO:0000256" key="4">
    <source>
        <dbReference type="ARBA" id="ARBA00022553"/>
    </source>
</evidence>
<feature type="domain" description="Tr-type G" evidence="12">
    <location>
        <begin position="299"/>
        <end position="525"/>
    </location>
</feature>
<keyword evidence="6" id="KW-0378">Hydrolase</keyword>
<dbReference type="GO" id="GO:0006412">
    <property type="term" value="P:translation"/>
    <property type="evidence" value="ECO:0007669"/>
    <property type="project" value="UniProtKB-KW"/>
</dbReference>
<feature type="compositionally biased region" description="Polar residues" evidence="11">
    <location>
        <begin position="178"/>
        <end position="190"/>
    </location>
</feature>
<evidence type="ECO:0000256" key="7">
    <source>
        <dbReference type="ARBA" id="ARBA00022845"/>
    </source>
</evidence>
<evidence type="ECO:0000256" key="2">
    <source>
        <dbReference type="ARBA" id="ARBA00007249"/>
    </source>
</evidence>
<comment type="catalytic activity">
    <reaction evidence="10">
        <text>GTP + H2O = GDP + phosphate + H(+)</text>
        <dbReference type="Rhea" id="RHEA:19669"/>
        <dbReference type="ChEBI" id="CHEBI:15377"/>
        <dbReference type="ChEBI" id="CHEBI:15378"/>
        <dbReference type="ChEBI" id="CHEBI:37565"/>
        <dbReference type="ChEBI" id="CHEBI:43474"/>
        <dbReference type="ChEBI" id="CHEBI:58189"/>
    </reaction>
    <physiologicalReaction direction="left-to-right" evidence="10">
        <dbReference type="Rhea" id="RHEA:19670"/>
    </physiologicalReaction>
</comment>
<dbReference type="AlphaFoldDB" id="A0AA89BPL8"/>
<dbReference type="FunFam" id="2.40.30.10:FF:000020">
    <property type="entry name" value="Translation elongation factor EF-1"/>
    <property type="match status" value="1"/>
</dbReference>
<feature type="region of interest" description="Disordered" evidence="11">
    <location>
        <begin position="134"/>
        <end position="292"/>
    </location>
</feature>
<dbReference type="InterPro" id="IPR015033">
    <property type="entry name" value="HBS1-like_N"/>
</dbReference>
<dbReference type="PANTHER" id="PTHR23115">
    <property type="entry name" value="TRANSLATION FACTOR"/>
    <property type="match status" value="1"/>
</dbReference>
<dbReference type="SUPFAM" id="SSF109732">
    <property type="entry name" value="HBS1-like domain"/>
    <property type="match status" value="1"/>
</dbReference>
<dbReference type="FunFam" id="2.40.30.10:FF:000035">
    <property type="entry name" value="HBS1-like translational GTPase"/>
    <property type="match status" value="1"/>
</dbReference>
<feature type="region of interest" description="Disordered" evidence="11">
    <location>
        <begin position="59"/>
        <end position="81"/>
    </location>
</feature>
<comment type="caution">
    <text evidence="13">The sequence shown here is derived from an EMBL/GenBank/DDBJ whole genome shotgun (WGS) entry which is preliminary data.</text>
</comment>
<dbReference type="EMBL" id="VSWD01000010">
    <property type="protein sequence ID" value="KAK3089321.1"/>
    <property type="molecule type" value="Genomic_DNA"/>
</dbReference>
<dbReference type="CDD" id="cd16267">
    <property type="entry name" value="HBS1-like_II"/>
    <property type="match status" value="1"/>
</dbReference>
<evidence type="ECO:0000259" key="12">
    <source>
        <dbReference type="PROSITE" id="PS51722"/>
    </source>
</evidence>
<keyword evidence="3" id="KW-0963">Cytoplasm</keyword>
<dbReference type="Gene3D" id="2.40.30.10">
    <property type="entry name" value="Translation factors"/>
    <property type="match status" value="2"/>
</dbReference>
<dbReference type="InterPro" id="IPR050100">
    <property type="entry name" value="TRAFAC_GTPase_members"/>
</dbReference>
<dbReference type="FunFam" id="3.40.50.300:FF:000204">
    <property type="entry name" value="Translation elongation factor Tu"/>
    <property type="match status" value="1"/>
</dbReference>
<comment type="subcellular location">
    <subcellularLocation>
        <location evidence="1">Cytoplasm</location>
    </subcellularLocation>
</comment>
<evidence type="ECO:0000256" key="10">
    <source>
        <dbReference type="ARBA" id="ARBA00049117"/>
    </source>
</evidence>
<keyword evidence="8" id="KW-0648">Protein biosynthesis</keyword>
<dbReference type="SUPFAM" id="SSF52540">
    <property type="entry name" value="P-loop containing nucleoside triphosphate hydrolases"/>
    <property type="match status" value="1"/>
</dbReference>
<dbReference type="GO" id="GO:0005525">
    <property type="term" value="F:GTP binding"/>
    <property type="evidence" value="ECO:0007669"/>
    <property type="project" value="UniProtKB-KW"/>
</dbReference>
<evidence type="ECO:0000256" key="11">
    <source>
        <dbReference type="SAM" id="MobiDB-lite"/>
    </source>
</evidence>
<dbReference type="GO" id="GO:0003924">
    <property type="term" value="F:GTPase activity"/>
    <property type="evidence" value="ECO:0007669"/>
    <property type="project" value="InterPro"/>
</dbReference>
<keyword evidence="4" id="KW-0597">Phosphoprotein</keyword>
<dbReference type="Gene3D" id="1.10.8.10">
    <property type="entry name" value="DNA helicase RuvA subunit, C-terminal domain"/>
    <property type="match status" value="1"/>
</dbReference>
<dbReference type="InterPro" id="IPR009000">
    <property type="entry name" value="Transl_B-barrel_sf"/>
</dbReference>
<evidence type="ECO:0000256" key="6">
    <source>
        <dbReference type="ARBA" id="ARBA00022801"/>
    </source>
</evidence>
<name>A0AA89BPL8_PINIB</name>
<keyword evidence="14" id="KW-1185">Reference proteome</keyword>
<evidence type="ECO:0000256" key="9">
    <source>
        <dbReference type="ARBA" id="ARBA00023134"/>
    </source>
</evidence>
<dbReference type="Proteomes" id="UP001186944">
    <property type="component" value="Unassembled WGS sequence"/>
</dbReference>
<evidence type="ECO:0000256" key="1">
    <source>
        <dbReference type="ARBA" id="ARBA00004496"/>
    </source>
</evidence>
<feature type="compositionally biased region" description="Basic and acidic residues" evidence="11">
    <location>
        <begin position="281"/>
        <end position="292"/>
    </location>
</feature>
<organism evidence="13 14">
    <name type="scientific">Pinctada imbricata</name>
    <name type="common">Atlantic pearl-oyster</name>
    <name type="synonym">Pinctada martensii</name>
    <dbReference type="NCBI Taxonomy" id="66713"/>
    <lineage>
        <taxon>Eukaryota</taxon>
        <taxon>Metazoa</taxon>
        <taxon>Spiralia</taxon>
        <taxon>Lophotrochozoa</taxon>
        <taxon>Mollusca</taxon>
        <taxon>Bivalvia</taxon>
        <taxon>Autobranchia</taxon>
        <taxon>Pteriomorphia</taxon>
        <taxon>Pterioida</taxon>
        <taxon>Pterioidea</taxon>
        <taxon>Pteriidae</taxon>
        <taxon>Pinctada</taxon>
    </lineage>
</organism>
<evidence type="ECO:0000256" key="3">
    <source>
        <dbReference type="ARBA" id="ARBA00022490"/>
    </source>
</evidence>
<keyword evidence="9" id="KW-0342">GTP-binding</keyword>
<dbReference type="Pfam" id="PF22594">
    <property type="entry name" value="GTP-eEF1A_C"/>
    <property type="match status" value="1"/>
</dbReference>
<dbReference type="Gene3D" id="3.40.50.300">
    <property type="entry name" value="P-loop containing nucleotide triphosphate hydrolases"/>
    <property type="match status" value="1"/>
</dbReference>
<reference evidence="13" key="1">
    <citation type="submission" date="2019-08" db="EMBL/GenBank/DDBJ databases">
        <title>The improved chromosome-level genome for the pearl oyster Pinctada fucata martensii using PacBio sequencing and Hi-C.</title>
        <authorList>
            <person name="Zheng Z."/>
        </authorList>
    </citation>
    <scope>NUCLEOTIDE SEQUENCE</scope>
    <source>
        <strain evidence="13">ZZ-2019</strain>
        <tissue evidence="13">Adductor muscle</tissue>
    </source>
</reference>
<dbReference type="CDD" id="cd04093">
    <property type="entry name" value="HBS1_C_III"/>
    <property type="match status" value="1"/>
</dbReference>
<keyword evidence="7" id="KW-0810">Translation regulation</keyword>
<protein>
    <recommendedName>
        <fullName evidence="12">Tr-type G domain-containing protein</fullName>
    </recommendedName>
</protein>
<dbReference type="InterPro" id="IPR027417">
    <property type="entry name" value="P-loop_NTPase"/>
</dbReference>
<dbReference type="InterPro" id="IPR009001">
    <property type="entry name" value="Transl_elong_EF1A/Init_IF2_C"/>
</dbReference>
<gene>
    <name evidence="13" type="ORF">FSP39_002718</name>
</gene>
<feature type="compositionally biased region" description="Polar residues" evidence="11">
    <location>
        <begin position="216"/>
        <end position="225"/>
    </location>
</feature>
<evidence type="ECO:0000256" key="5">
    <source>
        <dbReference type="ARBA" id="ARBA00022741"/>
    </source>
</evidence>
<accession>A0AA89BPL8</accession>
<dbReference type="InterPro" id="IPR054696">
    <property type="entry name" value="GTP-eEF1A_C"/>
</dbReference>
<evidence type="ECO:0000256" key="8">
    <source>
        <dbReference type="ARBA" id="ARBA00022917"/>
    </source>
</evidence>
<dbReference type="InterPro" id="IPR037189">
    <property type="entry name" value="HBS1-like_N_sf"/>
</dbReference>
<evidence type="ECO:0000313" key="14">
    <source>
        <dbReference type="Proteomes" id="UP001186944"/>
    </source>
</evidence>